<gene>
    <name evidence="3" type="ORF">AYW79_08605</name>
</gene>
<dbReference type="EMBL" id="LSUQ01000022">
    <property type="protein sequence ID" value="OAG93840.1"/>
    <property type="molecule type" value="Genomic_DNA"/>
</dbReference>
<evidence type="ECO:0000313" key="3">
    <source>
        <dbReference type="EMBL" id="OAG93840.1"/>
    </source>
</evidence>
<name>A0A853KEM9_9BACL</name>
<feature type="domain" description="SpoVR protein-like N-terminal" evidence="1">
    <location>
        <begin position="28"/>
        <end position="169"/>
    </location>
</feature>
<dbReference type="InterPro" id="IPR057008">
    <property type="entry name" value="SpoVR-like_C"/>
</dbReference>
<dbReference type="InterPro" id="IPR056174">
    <property type="entry name" value="SpoVR_N"/>
</dbReference>
<feature type="domain" description="SpoVR-like C-terminal" evidence="2">
    <location>
        <begin position="172"/>
        <end position="223"/>
    </location>
</feature>
<comment type="caution">
    <text evidence="3">The sequence shown here is derived from an EMBL/GenBank/DDBJ whole genome shotgun (WGS) entry which is preliminary data.</text>
</comment>
<dbReference type="InterPro" id="IPR007390">
    <property type="entry name" value="Spore_V_R"/>
</dbReference>
<dbReference type="AlphaFoldDB" id="A0A853KEM9"/>
<proteinExistence type="predicted"/>
<dbReference type="PANTHER" id="PTHR30029">
    <property type="entry name" value="STAGE V SPORULATION PROTEIN R"/>
    <property type="match status" value="1"/>
</dbReference>
<dbReference type="PANTHER" id="PTHR30029:SF2">
    <property type="entry name" value="STAGE V SPORULATION PROTEIN R"/>
    <property type="match status" value="1"/>
</dbReference>
<dbReference type="Proteomes" id="UP000077421">
    <property type="component" value="Unassembled WGS sequence"/>
</dbReference>
<protein>
    <recommendedName>
        <fullName evidence="5">Stage V sporulation protein R</fullName>
    </recommendedName>
</protein>
<evidence type="ECO:0000259" key="2">
    <source>
        <dbReference type="Pfam" id="PF24755"/>
    </source>
</evidence>
<accession>A0A853KEM9</accession>
<evidence type="ECO:0000313" key="4">
    <source>
        <dbReference type="Proteomes" id="UP000077421"/>
    </source>
</evidence>
<organism evidence="3 4">
    <name type="scientific">Ferroacidibacillus organovorans</name>
    <dbReference type="NCBI Taxonomy" id="1765683"/>
    <lineage>
        <taxon>Bacteria</taxon>
        <taxon>Bacillati</taxon>
        <taxon>Bacillota</taxon>
        <taxon>Bacilli</taxon>
        <taxon>Bacillales</taxon>
        <taxon>Alicyclobacillaceae</taxon>
        <taxon>Ferroacidibacillus</taxon>
    </lineage>
</organism>
<reference evidence="3 4" key="1">
    <citation type="submission" date="2016-02" db="EMBL/GenBank/DDBJ databases">
        <title>Draft genome sequence of Acidibacillus ferrooxidans SLC66.</title>
        <authorList>
            <person name="Oliveira G."/>
            <person name="Nancucheo I."/>
            <person name="Dall'Agnol H."/>
            <person name="Johnson B."/>
            <person name="Oliveira R."/>
            <person name="Nunes G.L."/>
            <person name="Tzotzos G."/>
            <person name="Orellana S.C."/>
            <person name="Salim A.C."/>
            <person name="Araujo F.M."/>
        </authorList>
    </citation>
    <scope>NUCLEOTIDE SEQUENCE [LARGE SCALE GENOMIC DNA]</scope>
    <source>
        <strain evidence="3 4">SLC66</strain>
    </source>
</reference>
<evidence type="ECO:0000259" key="1">
    <source>
        <dbReference type="Pfam" id="PF04293"/>
    </source>
</evidence>
<dbReference type="Pfam" id="PF04293">
    <property type="entry name" value="SpoVR"/>
    <property type="match status" value="1"/>
</dbReference>
<evidence type="ECO:0008006" key="5">
    <source>
        <dbReference type="Google" id="ProtNLM"/>
    </source>
</evidence>
<dbReference type="Pfam" id="PF24755">
    <property type="entry name" value="SpoVR_C"/>
    <property type="match status" value="1"/>
</dbReference>
<sequence length="243" mass="28834">MPILVLRYLILPRSEFESEENRIDRKKASLRNEGWATYWHLRIMRELELTDGESLDFARTHSGVVLPSKTSVNPYLIGLKIWEDIEKRYDHPTEEMKKRFGARAGQGREKMFEVREMESDTSFIRNYLTEELVRELDLYLYQKVGNEWRIVETDWEKVRDKIWKSRTNGGYPLLHVVDGDYQLTGELYLVHAYEGNELDVKYTEKTLPSVYKLWGRTVHVESVLEGRAVVFSYDGRKTTRKFL</sequence>